<dbReference type="Gene3D" id="1.10.287.3510">
    <property type="match status" value="1"/>
</dbReference>
<dbReference type="GO" id="GO:0008137">
    <property type="term" value="F:NADH dehydrogenase (ubiquinone) activity"/>
    <property type="evidence" value="ECO:0007669"/>
    <property type="project" value="UniProtKB-EC"/>
</dbReference>
<evidence type="ECO:0000256" key="3">
    <source>
        <dbReference type="ARBA" id="ARBA00016612"/>
    </source>
</evidence>
<comment type="subcellular location">
    <subcellularLocation>
        <location evidence="1">Membrane</location>
        <topology evidence="1">Multi-pass membrane protein</topology>
    </subcellularLocation>
</comment>
<comment type="catalytic activity">
    <reaction evidence="10">
        <text>a ubiquinone + NADH + 5 H(+)(in) = a ubiquinol + NAD(+) + 4 H(+)(out)</text>
        <dbReference type="Rhea" id="RHEA:29091"/>
        <dbReference type="Rhea" id="RHEA-COMP:9565"/>
        <dbReference type="Rhea" id="RHEA-COMP:9566"/>
        <dbReference type="ChEBI" id="CHEBI:15378"/>
        <dbReference type="ChEBI" id="CHEBI:16389"/>
        <dbReference type="ChEBI" id="CHEBI:17976"/>
        <dbReference type="ChEBI" id="CHEBI:57540"/>
        <dbReference type="ChEBI" id="CHEBI:57945"/>
        <dbReference type="EC" id="7.1.1.2"/>
    </reaction>
</comment>
<keyword evidence="4 11" id="KW-0812">Transmembrane</keyword>
<dbReference type="AlphaFoldDB" id="E3SXB6"/>
<evidence type="ECO:0000313" key="12">
    <source>
        <dbReference type="EMBL" id="ADA69799.1"/>
    </source>
</evidence>
<comment type="similarity">
    <text evidence="2">Belongs to the complex I subunit 4L family.</text>
</comment>
<evidence type="ECO:0000256" key="9">
    <source>
        <dbReference type="ARBA" id="ARBA00031586"/>
    </source>
</evidence>
<feature type="transmembrane region" description="Helical" evidence="11">
    <location>
        <begin position="64"/>
        <end position="85"/>
    </location>
</feature>
<dbReference type="InterPro" id="IPR039428">
    <property type="entry name" value="NUOK/Mnh_C1-like"/>
</dbReference>
<keyword evidence="6 11" id="KW-1133">Transmembrane helix</keyword>
<sequence>MPWTIANIIILTALMMIIAGILKFISSWEHLLATLITLEFIALSLFLNMTSLPSIVNDDSFNSLFFLAIAVCEGALGLSILVLYARSKGHDILSLKALLQW</sequence>
<gene>
    <name evidence="12" type="primary">ND4L</name>
</gene>
<dbReference type="EMBL" id="GU130256">
    <property type="protein sequence ID" value="ADA69799.1"/>
    <property type="molecule type" value="Genomic_DNA"/>
</dbReference>
<feature type="transmembrane region" description="Helical" evidence="11">
    <location>
        <begin position="6"/>
        <end position="25"/>
    </location>
</feature>
<protein>
    <recommendedName>
        <fullName evidence="3">NADH-ubiquinone oxidoreductase chain 4L</fullName>
    </recommendedName>
    <alternativeName>
        <fullName evidence="9">NADH dehydrogenase subunit 4L</fullName>
    </alternativeName>
</protein>
<accession>E3SXB6</accession>
<evidence type="ECO:0000256" key="5">
    <source>
        <dbReference type="ARBA" id="ARBA00022967"/>
    </source>
</evidence>
<organism evidence="12">
    <name type="scientific">Sphaeroma serratum</name>
    <name type="common">Isopod</name>
    <dbReference type="NCBI Taxonomy" id="96875"/>
    <lineage>
        <taxon>Eukaryota</taxon>
        <taxon>Metazoa</taxon>
        <taxon>Ecdysozoa</taxon>
        <taxon>Arthropoda</taxon>
        <taxon>Crustacea</taxon>
        <taxon>Multicrustacea</taxon>
        <taxon>Malacostraca</taxon>
        <taxon>Eumalacostraca</taxon>
        <taxon>Peracarida</taxon>
        <taxon>Isopoda</taxon>
        <taxon>Sphaeromatidae</taxon>
        <taxon>Sphaeroma</taxon>
    </lineage>
</organism>
<proteinExistence type="inferred from homology"/>
<evidence type="ECO:0000256" key="10">
    <source>
        <dbReference type="ARBA" id="ARBA00049551"/>
    </source>
</evidence>
<keyword evidence="12" id="KW-0496">Mitochondrion</keyword>
<keyword evidence="5" id="KW-1278">Translocase</keyword>
<name>E3SXB6_SPHSR</name>
<evidence type="ECO:0000256" key="1">
    <source>
        <dbReference type="ARBA" id="ARBA00004141"/>
    </source>
</evidence>
<reference evidence="12" key="1">
    <citation type="journal article" date="2012" name="Mol. Phylogenet. Evol.">
        <title>Multiple rearrangements in mitochondrial genomes of Isopoda and phylogenetic implications.</title>
        <authorList>
            <person name="Kilpert F."/>
            <person name="Held C."/>
            <person name="Podsiadlowski L."/>
        </authorList>
    </citation>
    <scope>NUCLEOTIDE SEQUENCE</scope>
</reference>
<dbReference type="GO" id="GO:0016020">
    <property type="term" value="C:membrane"/>
    <property type="evidence" value="ECO:0007669"/>
    <property type="project" value="UniProtKB-SubCell"/>
</dbReference>
<evidence type="ECO:0000256" key="4">
    <source>
        <dbReference type="ARBA" id="ARBA00022692"/>
    </source>
</evidence>
<keyword evidence="7" id="KW-0520">NAD</keyword>
<geneLocation type="mitochondrion" evidence="12"/>
<keyword evidence="8 11" id="KW-0472">Membrane</keyword>
<dbReference type="Pfam" id="PF00420">
    <property type="entry name" value="Oxidored_q2"/>
    <property type="match status" value="1"/>
</dbReference>
<evidence type="ECO:0000256" key="11">
    <source>
        <dbReference type="SAM" id="Phobius"/>
    </source>
</evidence>
<evidence type="ECO:0000256" key="8">
    <source>
        <dbReference type="ARBA" id="ARBA00023136"/>
    </source>
</evidence>
<evidence type="ECO:0000256" key="2">
    <source>
        <dbReference type="ARBA" id="ARBA00010519"/>
    </source>
</evidence>
<evidence type="ECO:0000256" key="7">
    <source>
        <dbReference type="ARBA" id="ARBA00023027"/>
    </source>
</evidence>
<evidence type="ECO:0000256" key="6">
    <source>
        <dbReference type="ARBA" id="ARBA00022989"/>
    </source>
</evidence>
<feature type="transmembrane region" description="Helical" evidence="11">
    <location>
        <begin position="32"/>
        <end position="52"/>
    </location>
</feature>